<feature type="domain" description="MobA/VirD2-like nuclease" evidence="2">
    <location>
        <begin position="17"/>
        <end position="145"/>
    </location>
</feature>
<feature type="region of interest" description="Disordered" evidence="1">
    <location>
        <begin position="239"/>
        <end position="312"/>
    </location>
</feature>
<dbReference type="InterPro" id="IPR054462">
    <property type="entry name" value="TraI_M"/>
</dbReference>
<dbReference type="Pfam" id="PF03432">
    <property type="entry name" value="Relaxase"/>
    <property type="match status" value="1"/>
</dbReference>
<accession>A0A1H5UK26</accession>
<dbReference type="RefSeq" id="WP_103915569.1">
    <property type="nucleotide sequence ID" value="NZ_FNUV01000003.1"/>
</dbReference>
<dbReference type="InterPro" id="IPR005094">
    <property type="entry name" value="Endonuclease_MobA/VirD2"/>
</dbReference>
<sequence>MIAKIVKGASFRGCVQYVTGKDNATVLASDGVLLGSVANIADSFEYQRGLNPRCSKPVGHIALSFKPEDRDKLTDGMMTKIAREYMELMGIRDTQFLLVRHHNTANPHCHLVFNRVDNNGKIISDKFERRRSEKVVKQLKDKYGLTYSDSKGQTRTERLHYTERTKFEIQNAVKTALKWAKNWQQFTDRLKQLGIEVEFKKRRGNDDVIEGITFIKDGVRFKGSQIGRQFTYAKLNERLANNEPKQTANQGQARQNEQPRQEAIQEQYSNRESSFSFPSLGLFDTNNPVYDPAEEEFRRRMQRKKKKRGPRL</sequence>
<evidence type="ECO:0000259" key="2">
    <source>
        <dbReference type="Pfam" id="PF03432"/>
    </source>
</evidence>
<feature type="domain" description="TraI-like middle" evidence="3">
    <location>
        <begin position="169"/>
        <end position="242"/>
    </location>
</feature>
<dbReference type="Proteomes" id="UP000236735">
    <property type="component" value="Unassembled WGS sequence"/>
</dbReference>
<evidence type="ECO:0000256" key="1">
    <source>
        <dbReference type="SAM" id="MobiDB-lite"/>
    </source>
</evidence>
<feature type="compositionally biased region" description="Polar residues" evidence="1">
    <location>
        <begin position="243"/>
        <end position="277"/>
    </location>
</feature>
<feature type="compositionally biased region" description="Basic residues" evidence="1">
    <location>
        <begin position="300"/>
        <end position="312"/>
    </location>
</feature>
<evidence type="ECO:0000259" key="3">
    <source>
        <dbReference type="Pfam" id="PF22863"/>
    </source>
</evidence>
<gene>
    <name evidence="4" type="ORF">SAMN05216354_1521</name>
</gene>
<reference evidence="4 5" key="1">
    <citation type="submission" date="2016-10" db="EMBL/GenBank/DDBJ databases">
        <authorList>
            <person name="de Groot N.N."/>
        </authorList>
    </citation>
    <scope>NUCLEOTIDE SEQUENCE [LARGE SCALE GENOMIC DNA]</scope>
    <source>
        <strain evidence="4 5">AR32</strain>
    </source>
</reference>
<name>A0A1H5UK26_XYLRU</name>
<dbReference type="Pfam" id="PF22863">
    <property type="entry name" value="TraI_middle"/>
    <property type="match status" value="1"/>
</dbReference>
<organism evidence="4 5">
    <name type="scientific">Xylanibacter ruminicola</name>
    <name type="common">Prevotella ruminicola</name>
    <dbReference type="NCBI Taxonomy" id="839"/>
    <lineage>
        <taxon>Bacteria</taxon>
        <taxon>Pseudomonadati</taxon>
        <taxon>Bacteroidota</taxon>
        <taxon>Bacteroidia</taxon>
        <taxon>Bacteroidales</taxon>
        <taxon>Prevotellaceae</taxon>
        <taxon>Xylanibacter</taxon>
    </lineage>
</organism>
<evidence type="ECO:0000313" key="4">
    <source>
        <dbReference type="EMBL" id="SEF75382.1"/>
    </source>
</evidence>
<dbReference type="AlphaFoldDB" id="A0A1H5UK26"/>
<protein>
    <submittedName>
        <fullName evidence="4">Relaxase/Mobilisation nuclease domain-containing protein</fullName>
    </submittedName>
</protein>
<dbReference type="EMBL" id="FNUV01000003">
    <property type="protein sequence ID" value="SEF75382.1"/>
    <property type="molecule type" value="Genomic_DNA"/>
</dbReference>
<proteinExistence type="predicted"/>
<evidence type="ECO:0000313" key="5">
    <source>
        <dbReference type="Proteomes" id="UP000236735"/>
    </source>
</evidence>